<gene>
    <name evidence="2" type="ORF">NDU88_005523</name>
</gene>
<sequence length="86" mass="9508">MRTSLRRRLTQGTTSPPRATSGDYGPQTPYRTRACPPPLSPGPEETGLDVISPAPRDRLHPARAITCSRDEYANPGATYFRQCARH</sequence>
<evidence type="ECO:0000256" key="1">
    <source>
        <dbReference type="SAM" id="MobiDB-lite"/>
    </source>
</evidence>
<organism evidence="2 3">
    <name type="scientific">Pleurodeles waltl</name>
    <name type="common">Iberian ribbed newt</name>
    <dbReference type="NCBI Taxonomy" id="8319"/>
    <lineage>
        <taxon>Eukaryota</taxon>
        <taxon>Metazoa</taxon>
        <taxon>Chordata</taxon>
        <taxon>Craniata</taxon>
        <taxon>Vertebrata</taxon>
        <taxon>Euteleostomi</taxon>
        <taxon>Amphibia</taxon>
        <taxon>Batrachia</taxon>
        <taxon>Caudata</taxon>
        <taxon>Salamandroidea</taxon>
        <taxon>Salamandridae</taxon>
        <taxon>Pleurodelinae</taxon>
        <taxon>Pleurodeles</taxon>
    </lineage>
</organism>
<dbReference type="EMBL" id="JANPWB010000003">
    <property type="protein sequence ID" value="KAJ1201717.1"/>
    <property type="molecule type" value="Genomic_DNA"/>
</dbReference>
<feature type="region of interest" description="Disordered" evidence="1">
    <location>
        <begin position="1"/>
        <end position="57"/>
    </location>
</feature>
<name>A0AAV7VLR9_PLEWA</name>
<evidence type="ECO:0000313" key="3">
    <source>
        <dbReference type="Proteomes" id="UP001066276"/>
    </source>
</evidence>
<protein>
    <submittedName>
        <fullName evidence="2">Uncharacterized protein</fullName>
    </submittedName>
</protein>
<reference evidence="2" key="1">
    <citation type="journal article" date="2022" name="bioRxiv">
        <title>Sequencing and chromosome-scale assembly of the giantPleurodeles waltlgenome.</title>
        <authorList>
            <person name="Brown T."/>
            <person name="Elewa A."/>
            <person name="Iarovenko S."/>
            <person name="Subramanian E."/>
            <person name="Araus A.J."/>
            <person name="Petzold A."/>
            <person name="Susuki M."/>
            <person name="Suzuki K.-i.T."/>
            <person name="Hayashi T."/>
            <person name="Toyoda A."/>
            <person name="Oliveira C."/>
            <person name="Osipova E."/>
            <person name="Leigh N.D."/>
            <person name="Simon A."/>
            <person name="Yun M.H."/>
        </authorList>
    </citation>
    <scope>NUCLEOTIDE SEQUENCE</scope>
    <source>
        <strain evidence="2">20211129_DDA</strain>
        <tissue evidence="2">Liver</tissue>
    </source>
</reference>
<evidence type="ECO:0000313" key="2">
    <source>
        <dbReference type="EMBL" id="KAJ1201717.1"/>
    </source>
</evidence>
<dbReference type="AlphaFoldDB" id="A0AAV7VLR9"/>
<keyword evidence="3" id="KW-1185">Reference proteome</keyword>
<accession>A0AAV7VLR9</accession>
<dbReference type="Proteomes" id="UP001066276">
    <property type="component" value="Chromosome 2_1"/>
</dbReference>
<proteinExistence type="predicted"/>
<comment type="caution">
    <text evidence="2">The sequence shown here is derived from an EMBL/GenBank/DDBJ whole genome shotgun (WGS) entry which is preliminary data.</text>
</comment>